<evidence type="ECO:0000256" key="1">
    <source>
        <dbReference type="SAM" id="Phobius"/>
    </source>
</evidence>
<keyword evidence="1" id="KW-0812">Transmembrane</keyword>
<name>A0ABQ0LPM4_MYCCL</name>
<accession>A0ABQ0LPM4</accession>
<dbReference type="Proteomes" id="UP000815677">
    <property type="component" value="Unassembled WGS sequence"/>
</dbReference>
<keyword evidence="1" id="KW-0472">Membrane</keyword>
<organism evidence="2 3">
    <name type="scientific">Mycena chlorophos</name>
    <name type="common">Agaric fungus</name>
    <name type="synonym">Agaricus chlorophos</name>
    <dbReference type="NCBI Taxonomy" id="658473"/>
    <lineage>
        <taxon>Eukaryota</taxon>
        <taxon>Fungi</taxon>
        <taxon>Dikarya</taxon>
        <taxon>Basidiomycota</taxon>
        <taxon>Agaricomycotina</taxon>
        <taxon>Agaricomycetes</taxon>
        <taxon>Agaricomycetidae</taxon>
        <taxon>Agaricales</taxon>
        <taxon>Marasmiineae</taxon>
        <taxon>Mycenaceae</taxon>
        <taxon>Mycena</taxon>
    </lineage>
</organism>
<keyword evidence="1" id="KW-1133">Transmembrane helix</keyword>
<dbReference type="EMBL" id="DF848061">
    <property type="protein sequence ID" value="GAT53020.1"/>
    <property type="molecule type" value="Genomic_DNA"/>
</dbReference>
<keyword evidence="3" id="KW-1185">Reference proteome</keyword>
<evidence type="ECO:0000313" key="3">
    <source>
        <dbReference type="Proteomes" id="UP000815677"/>
    </source>
</evidence>
<reference evidence="2" key="1">
    <citation type="submission" date="2014-09" db="EMBL/GenBank/DDBJ databases">
        <title>Genome sequence of the luminous mushroom Mycena chlorophos for searching fungal bioluminescence genes.</title>
        <authorList>
            <person name="Tanaka Y."/>
            <person name="Kasuga D."/>
            <person name="Oba Y."/>
            <person name="Hase S."/>
            <person name="Sato K."/>
            <person name="Oba Y."/>
            <person name="Sakakibara Y."/>
        </authorList>
    </citation>
    <scope>NUCLEOTIDE SEQUENCE</scope>
</reference>
<sequence>MSAVGRGQSAHCSHVPLRLPSFDWCGRADGLPPFHGQPASDSLGLTATTNVLAARFEEAPLKTGPGPLSSLYGGSPRGSAVFPCRAFFPHTGSSCVIRVFALLTLFYTFAGCCYWLRS</sequence>
<protein>
    <submittedName>
        <fullName evidence="2">Uncharacterized protein</fullName>
    </submittedName>
</protein>
<proteinExistence type="predicted"/>
<evidence type="ECO:0000313" key="2">
    <source>
        <dbReference type="EMBL" id="GAT53020.1"/>
    </source>
</evidence>
<gene>
    <name evidence="2" type="ORF">MCHLO_10025</name>
</gene>
<feature type="transmembrane region" description="Helical" evidence="1">
    <location>
        <begin position="95"/>
        <end position="117"/>
    </location>
</feature>